<evidence type="ECO:0000256" key="6">
    <source>
        <dbReference type="SAM" id="Phobius"/>
    </source>
</evidence>
<feature type="transmembrane region" description="Helical" evidence="6">
    <location>
        <begin position="447"/>
        <end position="468"/>
    </location>
</feature>
<keyword evidence="8" id="KW-1185">Reference proteome</keyword>
<feature type="transmembrane region" description="Helical" evidence="6">
    <location>
        <begin position="183"/>
        <end position="202"/>
    </location>
</feature>
<dbReference type="Pfam" id="PF01943">
    <property type="entry name" value="Polysacc_synt"/>
    <property type="match status" value="1"/>
</dbReference>
<evidence type="ECO:0000313" key="8">
    <source>
        <dbReference type="Proteomes" id="UP000032568"/>
    </source>
</evidence>
<reference evidence="7 8" key="1">
    <citation type="journal article" date="2015" name="Genome Announc.">
        <title>Draft Genome Sequences of Marine Isolates of Thalassomonas viridans and Thalassomonas actiniarum.</title>
        <authorList>
            <person name="Olonade I."/>
            <person name="van Zyl L.J."/>
            <person name="Trindade M."/>
        </authorList>
    </citation>
    <scope>NUCLEOTIDE SEQUENCE [LARGE SCALE GENOMIC DNA]</scope>
    <source>
        <strain evidence="7 8">A5K-106</strain>
    </source>
</reference>
<evidence type="ECO:0000256" key="4">
    <source>
        <dbReference type="ARBA" id="ARBA00022989"/>
    </source>
</evidence>
<feature type="transmembrane region" description="Helical" evidence="6">
    <location>
        <begin position="331"/>
        <end position="353"/>
    </location>
</feature>
<feature type="transmembrane region" description="Helical" evidence="6">
    <location>
        <begin position="255"/>
        <end position="278"/>
    </location>
</feature>
<feature type="transmembrane region" description="Helical" evidence="6">
    <location>
        <begin position="298"/>
        <end position="325"/>
    </location>
</feature>
<keyword evidence="5 6" id="KW-0472">Membrane</keyword>
<accession>A0AAE9YIA4</accession>
<organism evidence="7 8">
    <name type="scientific">Thalassomonas actiniarum</name>
    <dbReference type="NCBI Taxonomy" id="485447"/>
    <lineage>
        <taxon>Bacteria</taxon>
        <taxon>Pseudomonadati</taxon>
        <taxon>Pseudomonadota</taxon>
        <taxon>Gammaproteobacteria</taxon>
        <taxon>Alteromonadales</taxon>
        <taxon>Colwelliaceae</taxon>
        <taxon>Thalassomonas</taxon>
    </lineage>
</organism>
<keyword evidence="3 6" id="KW-0812">Transmembrane</keyword>
<dbReference type="KEGG" id="tact:SG35_015775"/>
<evidence type="ECO:0000256" key="5">
    <source>
        <dbReference type="ARBA" id="ARBA00023136"/>
    </source>
</evidence>
<keyword evidence="2" id="KW-1003">Cell membrane</keyword>
<reference evidence="7 8" key="2">
    <citation type="journal article" date="2022" name="Mar. Drugs">
        <title>Bioassay-Guided Fractionation Leads to the Detection of Cholic Acid Generated by the Rare Thalassomonas sp.</title>
        <authorList>
            <person name="Pheiffer F."/>
            <person name="Schneider Y.K."/>
            <person name="Hansen E.H."/>
            <person name="Andersen J.H."/>
            <person name="Isaksson J."/>
            <person name="Busche T."/>
            <person name="R C."/>
            <person name="Kalinowski J."/>
            <person name="Zyl L.V."/>
            <person name="Trindade M."/>
        </authorList>
    </citation>
    <scope>NUCLEOTIDE SEQUENCE [LARGE SCALE GENOMIC DNA]</scope>
    <source>
        <strain evidence="7 8">A5K-106</strain>
    </source>
</reference>
<feature type="transmembrane region" description="Helical" evidence="6">
    <location>
        <begin position="47"/>
        <end position="68"/>
    </location>
</feature>
<evidence type="ECO:0000256" key="2">
    <source>
        <dbReference type="ARBA" id="ARBA00022475"/>
    </source>
</evidence>
<feature type="transmembrane region" description="Helical" evidence="6">
    <location>
        <begin position="89"/>
        <end position="109"/>
    </location>
</feature>
<evidence type="ECO:0000256" key="3">
    <source>
        <dbReference type="ARBA" id="ARBA00022692"/>
    </source>
</evidence>
<feature type="transmembrane region" description="Helical" evidence="6">
    <location>
        <begin position="422"/>
        <end position="441"/>
    </location>
</feature>
<sequence length="482" mass="52601">MLKTLSQRINSSAISQALLYGLSLAFMKGISLLMLPLTTRYLTPAQFGQLELLASVAIIGSILVGLGFESTFFRFCAHEQTLLGKRRCGGNILALAILLAIIAALTGWLFAPQIAALLPAEVSAYQLRLVWTVFALEGIIAIPLAWLRIQDKAMAFFILTTSRALTQAGLTLLFLHWQWGVNGVLLATALVAVLQALVLLVMQKHPDGLQLNLCQVRKYLSYTLPIAGSGLLAFMLMGLDRWLLAQMTTVEQVAVYGVAAKLALATVFLIQPFGMWWLPRRFSVLQQANGAGKVANYIALGITVVMIIAVFMCYLAPLLISYLLPEPYQHILGYICALVLAMTFKEIAELVNIGCFSGHSTRGQLVVNIISAALGTAVMVISIPLFAIWGVILALNLAYISKALLYYLLSQHHLPLPYPGKRLVLMALVCLLALLSTPGLFPHMPQLISPLLAAIAIPVILCVLARYLRLFPAPPAFFTRFS</sequence>
<dbReference type="InterPro" id="IPR050833">
    <property type="entry name" value="Poly_Biosynth_Transport"/>
</dbReference>
<protein>
    <submittedName>
        <fullName evidence="7">Lipopolysaccharide biosynthesis protein</fullName>
    </submittedName>
</protein>
<dbReference type="RefSeq" id="WP_053043295.1">
    <property type="nucleotide sequence ID" value="NZ_CP059735.1"/>
</dbReference>
<dbReference type="PANTHER" id="PTHR30250">
    <property type="entry name" value="PST FAMILY PREDICTED COLANIC ACID TRANSPORTER"/>
    <property type="match status" value="1"/>
</dbReference>
<feature type="transmembrane region" description="Helical" evidence="6">
    <location>
        <begin position="222"/>
        <end position="243"/>
    </location>
</feature>
<dbReference type="GO" id="GO:0005886">
    <property type="term" value="C:plasma membrane"/>
    <property type="evidence" value="ECO:0007669"/>
    <property type="project" value="UniProtKB-SubCell"/>
</dbReference>
<dbReference type="AlphaFoldDB" id="A0AAE9YIA4"/>
<feature type="transmembrane region" description="Helical" evidence="6">
    <location>
        <begin position="389"/>
        <end position="410"/>
    </location>
</feature>
<evidence type="ECO:0000256" key="1">
    <source>
        <dbReference type="ARBA" id="ARBA00004651"/>
    </source>
</evidence>
<dbReference type="Proteomes" id="UP000032568">
    <property type="component" value="Chromosome"/>
</dbReference>
<keyword evidence="4 6" id="KW-1133">Transmembrane helix</keyword>
<dbReference type="InterPro" id="IPR002797">
    <property type="entry name" value="Polysacc_synth"/>
</dbReference>
<gene>
    <name evidence="7" type="ORF">SG35_015775</name>
</gene>
<comment type="subcellular location">
    <subcellularLocation>
        <location evidence="1">Cell membrane</location>
        <topology evidence="1">Multi-pass membrane protein</topology>
    </subcellularLocation>
</comment>
<feature type="transmembrane region" description="Helical" evidence="6">
    <location>
        <begin position="12"/>
        <end position="35"/>
    </location>
</feature>
<name>A0AAE9YIA4_9GAMM</name>
<feature type="transmembrane region" description="Helical" evidence="6">
    <location>
        <begin position="129"/>
        <end position="147"/>
    </location>
</feature>
<dbReference type="PANTHER" id="PTHR30250:SF11">
    <property type="entry name" value="O-ANTIGEN TRANSPORTER-RELATED"/>
    <property type="match status" value="1"/>
</dbReference>
<feature type="transmembrane region" description="Helical" evidence="6">
    <location>
        <begin position="365"/>
        <end position="383"/>
    </location>
</feature>
<evidence type="ECO:0000313" key="7">
    <source>
        <dbReference type="EMBL" id="WDD96829.1"/>
    </source>
</evidence>
<dbReference type="EMBL" id="CP059735">
    <property type="protein sequence ID" value="WDD96829.1"/>
    <property type="molecule type" value="Genomic_DNA"/>
</dbReference>
<feature type="transmembrane region" description="Helical" evidence="6">
    <location>
        <begin position="154"/>
        <end position="177"/>
    </location>
</feature>
<proteinExistence type="predicted"/>